<evidence type="ECO:0000313" key="3">
    <source>
        <dbReference type="Proteomes" id="UP000235388"/>
    </source>
</evidence>
<evidence type="ECO:0000313" key="2">
    <source>
        <dbReference type="EMBL" id="PLW28450.1"/>
    </source>
</evidence>
<reference evidence="2 3" key="1">
    <citation type="submission" date="2017-11" db="EMBL/GenBank/DDBJ databases">
        <title>De novo assembly and phasing of dikaryotic genomes from two isolates of Puccinia coronata f. sp. avenae, the causal agent of oat crown rust.</title>
        <authorList>
            <person name="Miller M.E."/>
            <person name="Zhang Y."/>
            <person name="Omidvar V."/>
            <person name="Sperschneider J."/>
            <person name="Schwessinger B."/>
            <person name="Raley C."/>
            <person name="Palmer J.M."/>
            <person name="Garnica D."/>
            <person name="Upadhyaya N."/>
            <person name="Rathjen J."/>
            <person name="Taylor J.M."/>
            <person name="Park R.F."/>
            <person name="Dodds P.N."/>
            <person name="Hirsch C.D."/>
            <person name="Kianian S.F."/>
            <person name="Figueroa M."/>
        </authorList>
    </citation>
    <scope>NUCLEOTIDE SEQUENCE [LARGE SCALE GENOMIC DNA]</scope>
    <source>
        <strain evidence="2">12NC29</strain>
    </source>
</reference>
<name>A0A2N5TSH8_9BASI</name>
<dbReference type="EMBL" id="PGCJ01000444">
    <property type="protein sequence ID" value="PLW28450.1"/>
    <property type="molecule type" value="Genomic_DNA"/>
</dbReference>
<keyword evidence="3" id="KW-1185">Reference proteome</keyword>
<accession>A0A2N5TSH8</accession>
<gene>
    <name evidence="2" type="ORF">PCANC_25113</name>
</gene>
<sequence length="150" mass="16300">MPGHQVEFSHDVIFDEAVFPGISTDAPAGLILPTFFDEELDWPTVFIQQPPSPALTERPSNKELTIWEDDSFCTAPAAPGSPDSNCPGPRKPGFDLVPIDSPAPREISSNINSSNILKTSMASPDSALWAKDINEEVAAMRRLGVWEVVP</sequence>
<proteinExistence type="predicted"/>
<dbReference type="Proteomes" id="UP000235388">
    <property type="component" value="Unassembled WGS sequence"/>
</dbReference>
<protein>
    <submittedName>
        <fullName evidence="2">Uncharacterized protein</fullName>
    </submittedName>
</protein>
<feature type="region of interest" description="Disordered" evidence="1">
    <location>
        <begin position="72"/>
        <end position="99"/>
    </location>
</feature>
<comment type="caution">
    <text evidence="2">The sequence shown here is derived from an EMBL/GenBank/DDBJ whole genome shotgun (WGS) entry which is preliminary data.</text>
</comment>
<evidence type="ECO:0000256" key="1">
    <source>
        <dbReference type="SAM" id="MobiDB-lite"/>
    </source>
</evidence>
<organism evidence="2 3">
    <name type="scientific">Puccinia coronata f. sp. avenae</name>
    <dbReference type="NCBI Taxonomy" id="200324"/>
    <lineage>
        <taxon>Eukaryota</taxon>
        <taxon>Fungi</taxon>
        <taxon>Dikarya</taxon>
        <taxon>Basidiomycota</taxon>
        <taxon>Pucciniomycotina</taxon>
        <taxon>Pucciniomycetes</taxon>
        <taxon>Pucciniales</taxon>
        <taxon>Pucciniaceae</taxon>
        <taxon>Puccinia</taxon>
    </lineage>
</organism>
<dbReference type="AlphaFoldDB" id="A0A2N5TSH8"/>